<dbReference type="Proteomes" id="UP001232148">
    <property type="component" value="Unassembled WGS sequence"/>
</dbReference>
<reference evidence="1" key="1">
    <citation type="submission" date="2021-06" db="EMBL/GenBank/DDBJ databases">
        <title>Comparative genomics, transcriptomics and evolutionary studies reveal genomic signatures of adaptation to plant cell wall in hemibiotrophic fungi.</title>
        <authorList>
            <consortium name="DOE Joint Genome Institute"/>
            <person name="Baroncelli R."/>
            <person name="Diaz J.F."/>
            <person name="Benocci T."/>
            <person name="Peng M."/>
            <person name="Battaglia E."/>
            <person name="Haridas S."/>
            <person name="Andreopoulos W."/>
            <person name="Labutti K."/>
            <person name="Pangilinan J."/>
            <person name="Floch G.L."/>
            <person name="Makela M.R."/>
            <person name="Henrissat B."/>
            <person name="Grigoriev I.V."/>
            <person name="Crouch J.A."/>
            <person name="De Vries R.P."/>
            <person name="Sukno S.A."/>
            <person name="Thon M.R."/>
        </authorList>
    </citation>
    <scope>NUCLEOTIDE SEQUENCE</scope>
    <source>
        <strain evidence="1">MAFF235873</strain>
    </source>
</reference>
<comment type="caution">
    <text evidence="1">The sequence shown here is derived from an EMBL/GenBank/DDBJ whole genome shotgun (WGS) entry which is preliminary data.</text>
</comment>
<organism evidence="1 2">
    <name type="scientific">Colletotrichum zoysiae</name>
    <dbReference type="NCBI Taxonomy" id="1216348"/>
    <lineage>
        <taxon>Eukaryota</taxon>
        <taxon>Fungi</taxon>
        <taxon>Dikarya</taxon>
        <taxon>Ascomycota</taxon>
        <taxon>Pezizomycotina</taxon>
        <taxon>Sordariomycetes</taxon>
        <taxon>Hypocreomycetidae</taxon>
        <taxon>Glomerellales</taxon>
        <taxon>Glomerellaceae</taxon>
        <taxon>Colletotrichum</taxon>
        <taxon>Colletotrichum graminicola species complex</taxon>
    </lineage>
</organism>
<evidence type="ECO:0000313" key="1">
    <source>
        <dbReference type="EMBL" id="KAK2020506.1"/>
    </source>
</evidence>
<proteinExistence type="predicted"/>
<sequence length="174" mass="19557">MGSVVIWLKRTHLVTIHKPRGRFPLVPGCSLHSGRGDSRVFDAVDLAGLRNTIPAHGPATILYRSNWTWSIIKIKSHDSYNSPLPLLPTKQAHLSGDAALMMQHRIRSVLSARLYGPDGLFFFFFFLVRRYFGNFALLFKNLGTSSSRLSKHRTSQPRVKQKAVFGLLELLGGE</sequence>
<gene>
    <name evidence="1" type="ORF">LX32DRAFT_318830</name>
</gene>
<accession>A0AAD9H182</accession>
<dbReference type="AlphaFoldDB" id="A0AAD9H182"/>
<name>A0AAD9H182_9PEZI</name>
<keyword evidence="2" id="KW-1185">Reference proteome</keyword>
<dbReference type="EMBL" id="MU843229">
    <property type="protein sequence ID" value="KAK2020506.1"/>
    <property type="molecule type" value="Genomic_DNA"/>
</dbReference>
<evidence type="ECO:0000313" key="2">
    <source>
        <dbReference type="Proteomes" id="UP001232148"/>
    </source>
</evidence>
<protein>
    <submittedName>
        <fullName evidence="1">Uncharacterized protein</fullName>
    </submittedName>
</protein>